<name>A0A379YDJ0_9GAMM</name>
<comment type="similarity">
    <text evidence="1">Belongs to the myoviridae tail sheath protein family.</text>
</comment>
<evidence type="ECO:0000256" key="1">
    <source>
        <dbReference type="ARBA" id="ARBA00008005"/>
    </source>
</evidence>
<dbReference type="PANTHER" id="PTHR35861">
    <property type="match status" value="1"/>
</dbReference>
<evidence type="ECO:0000259" key="3">
    <source>
        <dbReference type="Pfam" id="PF22671"/>
    </source>
</evidence>
<dbReference type="EMBL" id="UGYN01000002">
    <property type="protein sequence ID" value="SUI43861.1"/>
    <property type="molecule type" value="Genomic_DNA"/>
</dbReference>
<dbReference type="Pfam" id="PF17482">
    <property type="entry name" value="Phage_sheath_1C"/>
    <property type="match status" value="1"/>
</dbReference>
<proteinExistence type="inferred from homology"/>
<protein>
    <submittedName>
        <fullName evidence="4">Phage tail sheath protein</fullName>
    </submittedName>
</protein>
<dbReference type="InterPro" id="IPR052042">
    <property type="entry name" value="Tail_sheath_structural"/>
</dbReference>
<dbReference type="InterPro" id="IPR054564">
    <property type="entry name" value="Gp18_domIII_N"/>
</dbReference>
<dbReference type="PANTHER" id="PTHR35861:SF1">
    <property type="entry name" value="PHAGE TAIL SHEATH PROTEIN"/>
    <property type="match status" value="1"/>
</dbReference>
<sequence>MELHGVRTLEDDSAPKQITTVNMSVIGLVGTAPDAASGTAATLSTGSSLLDNQIVFTATAAGTAGNQLQVRAVAGEADSSAGAETGADFEDGALTITLGTDAEGVVDVSAADVVAAVNALMFDTEDMGIDAALPDGMVGDGVAAPFSLMALQGGEDDPFPLYTPALIAGSRNQAKKLGYSGTLYDDMNDILNQVGAQVIVVRVDTDEDEEAQRANILQGIESLQLGPSTLNYQPRILIAPEWSTDDGVGKALESMAARCRAIAYLDSPSMATPAEVVRRGQRYGARVELLRPRINVVSDLTGKTRGRPYSAAAAGHRVRIDSTKGYWWSKSNQVVLGFSSLEQVDSFMIGDETCVANQLNQANVSTLVQLDGFRHWGNRLCTDDPQWRFEAVRRTMDAIEDSIQLSMTKEYLDAPISKSLGVSMLSSINSYLRQQMTGGVIIGGSAWLDDELNTVASLAAGVVYINVAVTPKSPAEQIVIKYAINKNTGQVSLAA</sequence>
<gene>
    <name evidence="4" type="ORF">NCTC11544_00280</name>
</gene>
<organism evidence="4 5">
    <name type="scientific">Serratia quinivorans</name>
    <dbReference type="NCBI Taxonomy" id="137545"/>
    <lineage>
        <taxon>Bacteria</taxon>
        <taxon>Pseudomonadati</taxon>
        <taxon>Pseudomonadota</taxon>
        <taxon>Gammaproteobacteria</taxon>
        <taxon>Enterobacterales</taxon>
        <taxon>Yersiniaceae</taxon>
        <taxon>Serratia</taxon>
    </lineage>
</organism>
<evidence type="ECO:0000313" key="5">
    <source>
        <dbReference type="Proteomes" id="UP000255529"/>
    </source>
</evidence>
<feature type="domain" description="Tail sheath protein C-terminal" evidence="2">
    <location>
        <begin position="382"/>
        <end position="481"/>
    </location>
</feature>
<evidence type="ECO:0000313" key="4">
    <source>
        <dbReference type="EMBL" id="SUI43861.1"/>
    </source>
</evidence>
<accession>A0A379YDJ0</accession>
<dbReference type="InterPro" id="IPR020287">
    <property type="entry name" value="Tail_sheath_C"/>
</dbReference>
<dbReference type="Pfam" id="PF22671">
    <property type="entry name" value="Gp18_domIII_N"/>
    <property type="match status" value="1"/>
</dbReference>
<reference evidence="4 5" key="1">
    <citation type="submission" date="2018-06" db="EMBL/GenBank/DDBJ databases">
        <authorList>
            <consortium name="Pathogen Informatics"/>
            <person name="Doyle S."/>
        </authorList>
    </citation>
    <scope>NUCLEOTIDE SEQUENCE [LARGE SCALE GENOMIC DNA]</scope>
    <source>
        <strain evidence="4 5">NCTC11544</strain>
    </source>
</reference>
<evidence type="ECO:0000259" key="2">
    <source>
        <dbReference type="Pfam" id="PF17482"/>
    </source>
</evidence>
<dbReference type="Proteomes" id="UP000255529">
    <property type="component" value="Unassembled WGS sequence"/>
</dbReference>
<feature type="domain" description="Tail sheath protein Gp18-like" evidence="3">
    <location>
        <begin position="151"/>
        <end position="203"/>
    </location>
</feature>
<dbReference type="AlphaFoldDB" id="A0A379YDJ0"/>